<evidence type="ECO:0000256" key="2">
    <source>
        <dbReference type="ARBA" id="ARBA00023034"/>
    </source>
</evidence>
<dbReference type="PANTHER" id="PTHR31682:SF44">
    <property type="entry name" value="UDP-ARABINOPYRANOSE MUTASE 3"/>
    <property type="match status" value="1"/>
</dbReference>
<name>A0A1F7XCZ0_9BACT</name>
<protein>
    <recommendedName>
        <fullName evidence="5">Glycosyltransferase 2-like domain-containing protein</fullName>
    </recommendedName>
</protein>
<evidence type="ECO:0000256" key="1">
    <source>
        <dbReference type="ARBA" id="ARBA00004555"/>
    </source>
</evidence>
<proteinExistence type="predicted"/>
<evidence type="ECO:0000313" key="3">
    <source>
        <dbReference type="EMBL" id="OGM12639.1"/>
    </source>
</evidence>
<dbReference type="Pfam" id="PF03214">
    <property type="entry name" value="RGP"/>
    <property type="match status" value="1"/>
</dbReference>
<gene>
    <name evidence="3" type="ORF">A2V80_01695</name>
</gene>
<dbReference type="GO" id="GO:0005829">
    <property type="term" value="C:cytosol"/>
    <property type="evidence" value="ECO:0007669"/>
    <property type="project" value="TreeGrafter"/>
</dbReference>
<keyword evidence="2" id="KW-0333">Golgi apparatus</keyword>
<accession>A0A1F7XCZ0</accession>
<dbReference type="AlphaFoldDB" id="A0A1F7XCZ0"/>
<dbReference type="PANTHER" id="PTHR31682">
    <property type="entry name" value="UDP-ARABINOSE MUTASE"/>
    <property type="match status" value="1"/>
</dbReference>
<dbReference type="SUPFAM" id="SSF53448">
    <property type="entry name" value="Nucleotide-diphospho-sugar transferases"/>
    <property type="match status" value="1"/>
</dbReference>
<sequence>MSYKSLPSKHKTVIVVPTIRAERINEWLNLWKEELKKSTIIIVEDNQSKKFKITQENVIHYSWKDIDKDLKDASWIVPRRTAAIRSYGFYKAYQLKPDIVITLDDDCYPLDKDFVEKHNYYLSQSAATRWTQHAQSHLKMRGFPINLKRRPCVLNLGLWANVPDLDGVTQKANSDVRLESQSFNFSLALGQYAPISSMNIAFKPQIIPAFYFLLMGTSWEFDRFDDIWGGIIIKKIIDHLGFSISGGEPFVWHDKASNPEVNIKKEATGLKVNEYFWQAVDRIKLYEHDFKNCYLEIANNLDVQDDNTKYWNKLKQAMKLWASLY</sequence>
<organism evidence="3 4">
    <name type="scientific">Candidatus Woesebacteria bacterium RBG_16_39_8b</name>
    <dbReference type="NCBI Taxonomy" id="1802482"/>
    <lineage>
        <taxon>Bacteria</taxon>
        <taxon>Candidatus Woeseibacteriota</taxon>
    </lineage>
</organism>
<dbReference type="EMBL" id="MGFU01000020">
    <property type="protein sequence ID" value="OGM12639.1"/>
    <property type="molecule type" value="Genomic_DNA"/>
</dbReference>
<dbReference type="GO" id="GO:0052691">
    <property type="term" value="F:UDP-arabinopyranose mutase activity"/>
    <property type="evidence" value="ECO:0007669"/>
    <property type="project" value="TreeGrafter"/>
</dbReference>
<dbReference type="InterPro" id="IPR029044">
    <property type="entry name" value="Nucleotide-diphossugar_trans"/>
</dbReference>
<dbReference type="GO" id="GO:0033356">
    <property type="term" value="P:UDP-L-arabinose metabolic process"/>
    <property type="evidence" value="ECO:0007669"/>
    <property type="project" value="TreeGrafter"/>
</dbReference>
<reference evidence="3 4" key="1">
    <citation type="journal article" date="2016" name="Nat. Commun.">
        <title>Thousands of microbial genomes shed light on interconnected biogeochemical processes in an aquifer system.</title>
        <authorList>
            <person name="Anantharaman K."/>
            <person name="Brown C.T."/>
            <person name="Hug L.A."/>
            <person name="Sharon I."/>
            <person name="Castelle C.J."/>
            <person name="Probst A.J."/>
            <person name="Thomas B.C."/>
            <person name="Singh A."/>
            <person name="Wilkins M.J."/>
            <person name="Karaoz U."/>
            <person name="Brodie E.L."/>
            <person name="Williams K.H."/>
            <person name="Hubbard S.S."/>
            <person name="Banfield J.F."/>
        </authorList>
    </citation>
    <scope>NUCLEOTIDE SEQUENCE [LARGE SCALE GENOMIC DNA]</scope>
</reference>
<dbReference type="Proteomes" id="UP000179013">
    <property type="component" value="Unassembled WGS sequence"/>
</dbReference>
<evidence type="ECO:0008006" key="5">
    <source>
        <dbReference type="Google" id="ProtNLM"/>
    </source>
</evidence>
<dbReference type="InterPro" id="IPR037595">
    <property type="entry name" value="RGP_fam"/>
</dbReference>
<comment type="caution">
    <text evidence="3">The sequence shown here is derived from an EMBL/GenBank/DDBJ whole genome shotgun (WGS) entry which is preliminary data.</text>
</comment>
<comment type="subcellular location">
    <subcellularLocation>
        <location evidence="1">Golgi apparatus</location>
    </subcellularLocation>
</comment>
<evidence type="ECO:0000313" key="4">
    <source>
        <dbReference type="Proteomes" id="UP000179013"/>
    </source>
</evidence>